<dbReference type="EMBL" id="JAWDIE010000006">
    <property type="protein sequence ID" value="MEJ7137804.1"/>
    <property type="molecule type" value="Genomic_DNA"/>
</dbReference>
<organism evidence="1 2">
    <name type="scientific">Amphibiibacter pelophylacis</name>
    <dbReference type="NCBI Taxonomy" id="1799477"/>
    <lineage>
        <taxon>Bacteria</taxon>
        <taxon>Pseudomonadati</taxon>
        <taxon>Pseudomonadota</taxon>
        <taxon>Betaproteobacteria</taxon>
        <taxon>Burkholderiales</taxon>
        <taxon>Sphaerotilaceae</taxon>
        <taxon>Amphibiibacter</taxon>
    </lineage>
</organism>
<dbReference type="Proteomes" id="UP001364695">
    <property type="component" value="Unassembled WGS sequence"/>
</dbReference>
<comment type="caution">
    <text evidence="1">The sequence shown here is derived from an EMBL/GenBank/DDBJ whole genome shotgun (WGS) entry which is preliminary data.</text>
</comment>
<name>A0ACC6P0S3_9BURK</name>
<keyword evidence="2" id="KW-1185">Reference proteome</keyword>
<reference evidence="1" key="1">
    <citation type="submission" date="2023-10" db="EMBL/GenBank/DDBJ databases">
        <title>Amphibacter perezi, gen. nov., sp. nov. a novel taxa of the family Comamonadaceae, class Betaproteobacteria isolated from the skin microbiota of Pelophylax perezi from different populations.</title>
        <authorList>
            <person name="Costa S."/>
            <person name="Proenca D.N."/>
            <person name="Lopes I."/>
            <person name="Morais P.V."/>
        </authorList>
    </citation>
    <scope>NUCLEOTIDE SEQUENCE</scope>
    <source>
        <strain evidence="1">SL12-8</strain>
    </source>
</reference>
<proteinExistence type="predicted"/>
<protein>
    <submittedName>
        <fullName evidence="1">Uncharacterized protein</fullName>
    </submittedName>
</protein>
<accession>A0ACC6P0S3</accession>
<sequence>MRIPHSLTLAFMATSVFLAGCATAPPPPPGRIPVVYSTESPGGSKLKEKPTEVTVVSRASTQKEVGKQVALNIALAVIGGGFAARTFSKDDLKGSPIDIPGDRANVRNPVPEDFVKRLDQQINAVIKADPALSQMSWKEPINVSDGYASLVYDTLGGNDTEKLSLVLQLNINKYRETTGRLNFAKPPFEVNCSSSSEPPLPLAAWTANNAIRVKTELDKMLDQCSGKVMAALPQMLKY</sequence>
<gene>
    <name evidence="1" type="ORF">RV045_05070</name>
</gene>
<evidence type="ECO:0000313" key="2">
    <source>
        <dbReference type="Proteomes" id="UP001364695"/>
    </source>
</evidence>
<evidence type="ECO:0000313" key="1">
    <source>
        <dbReference type="EMBL" id="MEJ7137804.1"/>
    </source>
</evidence>